<evidence type="ECO:0000313" key="7">
    <source>
        <dbReference type="EMBL" id="NVN40236.1"/>
    </source>
</evidence>
<feature type="transmembrane region" description="Helical" evidence="5">
    <location>
        <begin position="317"/>
        <end position="344"/>
    </location>
</feature>
<evidence type="ECO:0000256" key="4">
    <source>
        <dbReference type="ARBA" id="ARBA00023136"/>
    </source>
</evidence>
<dbReference type="GO" id="GO:0022857">
    <property type="term" value="F:transmembrane transporter activity"/>
    <property type="evidence" value="ECO:0007669"/>
    <property type="project" value="InterPro"/>
</dbReference>
<dbReference type="InterPro" id="IPR036259">
    <property type="entry name" value="MFS_trans_sf"/>
</dbReference>
<evidence type="ECO:0000256" key="2">
    <source>
        <dbReference type="ARBA" id="ARBA00022692"/>
    </source>
</evidence>
<evidence type="ECO:0000313" key="8">
    <source>
        <dbReference type="Proteomes" id="UP000585665"/>
    </source>
</evidence>
<dbReference type="InterPro" id="IPR020846">
    <property type="entry name" value="MFS_dom"/>
</dbReference>
<keyword evidence="4 5" id="KW-0472">Membrane</keyword>
<dbReference type="InterPro" id="IPR011701">
    <property type="entry name" value="MFS"/>
</dbReference>
<name>A0A850PD73_9PROT</name>
<dbReference type="Gene3D" id="1.20.1250.20">
    <property type="entry name" value="MFS general substrate transporter like domains"/>
    <property type="match status" value="2"/>
</dbReference>
<dbReference type="AlphaFoldDB" id="A0A850PD73"/>
<dbReference type="Pfam" id="PF07690">
    <property type="entry name" value="MFS_1"/>
    <property type="match status" value="1"/>
</dbReference>
<evidence type="ECO:0000256" key="5">
    <source>
        <dbReference type="SAM" id="Phobius"/>
    </source>
</evidence>
<dbReference type="CDD" id="cd17319">
    <property type="entry name" value="MFS_ExuT_GudP_like"/>
    <property type="match status" value="1"/>
</dbReference>
<feature type="transmembrane region" description="Helical" evidence="5">
    <location>
        <begin position="356"/>
        <end position="375"/>
    </location>
</feature>
<sequence length="429" mass="44389">MSSPALAPQSRRRWTLAALFGFCGFVGYLDRVNLSVIATPIAHDLHLSDTQLGTVLSAFFWSYALAQIPAGVIVDRFGTRLPVIASILVWAVSSLMSATVGSLLALGLVRLLLGLAEAPIYPAMWRGVALHFSASERGRAMSCLDSGSKLSFVFGVPLIAGVLAMWGWRACFVVTAGMSLFCAGLFALVYPREGHVAGRPQARVSIATSLRAMVPTRPVAGVAVGFAAYTYVFYLLSAWMPRLIEMQLGVSTVHAGYYTALPWLVAVVGEAIVAGYIVDACVAAGRDPVSVRKLVLSVSLCASLALVGAAYSHSPLIVLGCLTCSATGLAISTPTGVSLIGFVAGRDNVGAVGASVNLAANLAGACAPALTGFLLQRTGSFLGAALGAACVVVIGVGSYAFVVPGRGQRETANAVTDAPDAALTAEYTR</sequence>
<dbReference type="Proteomes" id="UP000585665">
    <property type="component" value="Unassembled WGS sequence"/>
</dbReference>
<keyword evidence="3 5" id="KW-1133">Transmembrane helix</keyword>
<dbReference type="SUPFAM" id="SSF103473">
    <property type="entry name" value="MFS general substrate transporter"/>
    <property type="match status" value="1"/>
</dbReference>
<comment type="caution">
    <text evidence="7">The sequence shown here is derived from an EMBL/GenBank/DDBJ whole genome shotgun (WGS) entry which is preliminary data.</text>
</comment>
<feature type="transmembrane region" description="Helical" evidence="5">
    <location>
        <begin position="150"/>
        <end position="166"/>
    </location>
</feature>
<accession>A0A850PD73</accession>
<feature type="transmembrane region" description="Helical" evidence="5">
    <location>
        <begin position="111"/>
        <end position="129"/>
    </location>
</feature>
<feature type="transmembrane region" description="Helical" evidence="5">
    <location>
        <begin position="81"/>
        <end position="105"/>
    </location>
</feature>
<feature type="transmembrane region" description="Helical" evidence="5">
    <location>
        <begin position="381"/>
        <end position="402"/>
    </location>
</feature>
<feature type="transmembrane region" description="Helical" evidence="5">
    <location>
        <begin position="260"/>
        <end position="282"/>
    </location>
</feature>
<evidence type="ECO:0000256" key="1">
    <source>
        <dbReference type="ARBA" id="ARBA00004141"/>
    </source>
</evidence>
<organism evidence="7 8">
    <name type="scientific">Ameyamaea chiangmaiensis</name>
    <dbReference type="NCBI Taxonomy" id="442969"/>
    <lineage>
        <taxon>Bacteria</taxon>
        <taxon>Pseudomonadati</taxon>
        <taxon>Pseudomonadota</taxon>
        <taxon>Alphaproteobacteria</taxon>
        <taxon>Acetobacterales</taxon>
        <taxon>Acetobacteraceae</taxon>
        <taxon>Ameyamaea</taxon>
    </lineage>
</organism>
<evidence type="ECO:0000259" key="6">
    <source>
        <dbReference type="PROSITE" id="PS50850"/>
    </source>
</evidence>
<feature type="transmembrane region" description="Helical" evidence="5">
    <location>
        <begin position="219"/>
        <end position="240"/>
    </location>
</feature>
<keyword evidence="2 5" id="KW-0812">Transmembrane</keyword>
<feature type="transmembrane region" description="Helical" evidence="5">
    <location>
        <begin position="172"/>
        <end position="190"/>
    </location>
</feature>
<proteinExistence type="predicted"/>
<evidence type="ECO:0000256" key="3">
    <source>
        <dbReference type="ARBA" id="ARBA00022989"/>
    </source>
</evidence>
<dbReference type="EMBL" id="JABXXR010000033">
    <property type="protein sequence ID" value="NVN40236.1"/>
    <property type="molecule type" value="Genomic_DNA"/>
</dbReference>
<dbReference type="GO" id="GO:0016020">
    <property type="term" value="C:membrane"/>
    <property type="evidence" value="ECO:0007669"/>
    <property type="project" value="UniProtKB-SubCell"/>
</dbReference>
<feature type="transmembrane region" description="Helical" evidence="5">
    <location>
        <begin position="294"/>
        <end position="311"/>
    </location>
</feature>
<dbReference type="RefSeq" id="WP_176613207.1">
    <property type="nucleotide sequence ID" value="NZ_JABXXR010000033.1"/>
</dbReference>
<dbReference type="InterPro" id="IPR050382">
    <property type="entry name" value="MFS_Na/Anion_cotransporter"/>
</dbReference>
<gene>
    <name evidence="7" type="ORF">HUK82_06600</name>
</gene>
<protein>
    <submittedName>
        <fullName evidence="7">MFS transporter</fullName>
    </submittedName>
</protein>
<keyword evidence="8" id="KW-1185">Reference proteome</keyword>
<dbReference type="PROSITE" id="PS50850">
    <property type="entry name" value="MFS"/>
    <property type="match status" value="1"/>
</dbReference>
<comment type="subcellular location">
    <subcellularLocation>
        <location evidence="1">Membrane</location>
        <topology evidence="1">Multi-pass membrane protein</topology>
    </subcellularLocation>
</comment>
<dbReference type="PANTHER" id="PTHR11662">
    <property type="entry name" value="SOLUTE CARRIER FAMILY 17"/>
    <property type="match status" value="1"/>
</dbReference>
<dbReference type="PANTHER" id="PTHR11662:SF399">
    <property type="entry name" value="FI19708P1-RELATED"/>
    <property type="match status" value="1"/>
</dbReference>
<feature type="transmembrane region" description="Helical" evidence="5">
    <location>
        <begin position="55"/>
        <end position="74"/>
    </location>
</feature>
<reference evidence="7 8" key="1">
    <citation type="submission" date="2020-06" db="EMBL/GenBank/DDBJ databases">
        <title>Description of novel acetic acid bacteria.</title>
        <authorList>
            <person name="Sombolestani A."/>
        </authorList>
    </citation>
    <scope>NUCLEOTIDE SEQUENCE [LARGE SCALE GENOMIC DNA]</scope>
    <source>
        <strain evidence="7 8">LMG 27010</strain>
    </source>
</reference>
<feature type="domain" description="Major facilitator superfamily (MFS) profile" evidence="6">
    <location>
        <begin position="16"/>
        <end position="407"/>
    </location>
</feature>